<accession>A0A0F6IL59</accession>
<dbReference type="Proteomes" id="UP000012164">
    <property type="component" value="Unassembled WGS sequence"/>
</dbReference>
<dbReference type="EMBL" id="AKWR02000006">
    <property type="protein sequence ID" value="EMJ38784.1"/>
    <property type="molecule type" value="Genomic_DNA"/>
</dbReference>
<sequence>MDPITTKMIQFVWELVIHKMVDRRTDRRRKKLEPLILQELEAAGGVLTLPELVKRIGLKDSFYNRGKVLEAVAPMVSRGEVIETDSPNATITNRLNLRKYRLVTRTYKNVSSA</sequence>
<comment type="caution">
    <text evidence="1">The sequence shown here is derived from an EMBL/GenBank/DDBJ whole genome shotgun (WGS) entry which is preliminary data.</text>
</comment>
<protein>
    <submittedName>
        <fullName evidence="1">Uncharacterized protein</fullName>
    </submittedName>
</protein>
<dbReference type="AlphaFoldDB" id="A0A0F6IL59"/>
<evidence type="ECO:0000313" key="1">
    <source>
        <dbReference type="EMBL" id="EMJ38784.1"/>
    </source>
</evidence>
<reference evidence="1 2" key="1">
    <citation type="submission" date="2013-01" db="EMBL/GenBank/DDBJ databases">
        <authorList>
            <person name="Harkins D.M."/>
            <person name="Durkin A.S."/>
            <person name="Brinkac L.M."/>
            <person name="Haft D.H."/>
            <person name="Selengut J.D."/>
            <person name="Sanka R."/>
            <person name="DePew J."/>
            <person name="Purushe J."/>
            <person name="Peacock S.J."/>
            <person name="Thaipadungpanit J."/>
            <person name="Wuthiekanun V.W."/>
            <person name="Day N.P."/>
            <person name="Vinetz J.M."/>
            <person name="Sutton G.G."/>
            <person name="Nierman W.C."/>
            <person name="Fouts D.E."/>
        </authorList>
    </citation>
    <scope>NUCLEOTIDE SEQUENCE [LARGE SCALE GENOMIC DNA]</scope>
    <source>
        <strain evidence="1 2">FPW1039</strain>
    </source>
</reference>
<proteinExistence type="predicted"/>
<organism evidence="1 2">
    <name type="scientific">Leptospira interrogans str. FPW1039</name>
    <dbReference type="NCBI Taxonomy" id="1193040"/>
    <lineage>
        <taxon>Bacteria</taxon>
        <taxon>Pseudomonadati</taxon>
        <taxon>Spirochaetota</taxon>
        <taxon>Spirochaetia</taxon>
        <taxon>Leptospirales</taxon>
        <taxon>Leptospiraceae</taxon>
        <taxon>Leptospira</taxon>
    </lineage>
</organism>
<name>A0A0F6IL59_LEPIR</name>
<gene>
    <name evidence="1" type="ORF">LEP1GSC079_0388</name>
</gene>
<evidence type="ECO:0000313" key="2">
    <source>
        <dbReference type="Proteomes" id="UP000012164"/>
    </source>
</evidence>